<keyword evidence="2" id="KW-1185">Reference proteome</keyword>
<evidence type="ECO:0000313" key="1">
    <source>
        <dbReference type="EMBL" id="MRD46773.1"/>
    </source>
</evidence>
<gene>
    <name evidence="1" type="ORF">GHT07_05770</name>
</gene>
<evidence type="ECO:0000313" key="2">
    <source>
        <dbReference type="Proteomes" id="UP000487350"/>
    </source>
</evidence>
<sequence>MDELAITAAEIDGGKITDDGMALVLKVIQVSGFEVNLAFPHLALPALIEAAAHGITEGFAKQGKPDQRYPVQWVNWNLDPISTGSLLTMTLQSGGQLAFVLPPQVQSELLQAIANQIGATVLMKS</sequence>
<dbReference type="Proteomes" id="UP000487350">
    <property type="component" value="Unassembled WGS sequence"/>
</dbReference>
<organism evidence="1 2">
    <name type="scientific">Caenimonas koreensis DSM 17982</name>
    <dbReference type="NCBI Taxonomy" id="1121255"/>
    <lineage>
        <taxon>Bacteria</taxon>
        <taxon>Pseudomonadati</taxon>
        <taxon>Pseudomonadota</taxon>
        <taxon>Betaproteobacteria</taxon>
        <taxon>Burkholderiales</taxon>
        <taxon>Comamonadaceae</taxon>
        <taxon>Caenimonas</taxon>
    </lineage>
</organism>
<dbReference type="EMBL" id="WJBU01000005">
    <property type="protein sequence ID" value="MRD46773.1"/>
    <property type="molecule type" value="Genomic_DNA"/>
</dbReference>
<protein>
    <submittedName>
        <fullName evidence="1">Uncharacterized protein</fullName>
    </submittedName>
</protein>
<comment type="caution">
    <text evidence="1">The sequence shown here is derived from an EMBL/GenBank/DDBJ whole genome shotgun (WGS) entry which is preliminary data.</text>
</comment>
<name>A0A844B0X1_9BURK</name>
<dbReference type="AlphaFoldDB" id="A0A844B0X1"/>
<dbReference type="RefSeq" id="WP_153584118.1">
    <property type="nucleotide sequence ID" value="NZ_WJBU01000005.1"/>
</dbReference>
<proteinExistence type="predicted"/>
<reference evidence="1 2" key="1">
    <citation type="submission" date="2019-11" db="EMBL/GenBank/DDBJ databases">
        <title>Caenimonas koreensis gen. nov., sp. nov., isolated from activated sludge.</title>
        <authorList>
            <person name="Seung H.R."/>
        </authorList>
    </citation>
    <scope>NUCLEOTIDE SEQUENCE [LARGE SCALE GENOMIC DNA]</scope>
    <source>
        <strain evidence="1 2">EMB320</strain>
    </source>
</reference>
<accession>A0A844B0X1</accession>